<keyword evidence="2 4" id="KW-0689">Ribosomal protein</keyword>
<reference evidence="7" key="1">
    <citation type="journal article" date="2023" name="G3 (Bethesda)">
        <title>A reference genome for the long-term kleptoplast-retaining sea slug Elysia crispata morphotype clarki.</title>
        <authorList>
            <person name="Eastman K.E."/>
            <person name="Pendleton A.L."/>
            <person name="Shaikh M.A."/>
            <person name="Suttiyut T."/>
            <person name="Ogas R."/>
            <person name="Tomko P."/>
            <person name="Gavelis G."/>
            <person name="Widhalm J.R."/>
            <person name="Wisecaver J.H."/>
        </authorList>
    </citation>
    <scope>NUCLEOTIDE SEQUENCE</scope>
    <source>
        <strain evidence="7">ECLA1</strain>
    </source>
</reference>
<feature type="compositionally biased region" description="Polar residues" evidence="5">
    <location>
        <begin position="283"/>
        <end position="293"/>
    </location>
</feature>
<proteinExistence type="inferred from homology"/>
<feature type="compositionally biased region" description="Acidic residues" evidence="5">
    <location>
        <begin position="156"/>
        <end position="185"/>
    </location>
</feature>
<accession>A0AAE1CX46</accession>
<evidence type="ECO:0000256" key="3">
    <source>
        <dbReference type="ARBA" id="ARBA00023274"/>
    </source>
</evidence>
<dbReference type="InterPro" id="IPR000530">
    <property type="entry name" value="Ribosomal_eS12"/>
</dbReference>
<organism evidence="7 8">
    <name type="scientific">Elysia crispata</name>
    <name type="common">lettuce slug</name>
    <dbReference type="NCBI Taxonomy" id="231223"/>
    <lineage>
        <taxon>Eukaryota</taxon>
        <taxon>Metazoa</taxon>
        <taxon>Spiralia</taxon>
        <taxon>Lophotrochozoa</taxon>
        <taxon>Mollusca</taxon>
        <taxon>Gastropoda</taxon>
        <taxon>Heterobranchia</taxon>
        <taxon>Euthyneura</taxon>
        <taxon>Panpulmonata</taxon>
        <taxon>Sacoglossa</taxon>
        <taxon>Placobranchoidea</taxon>
        <taxon>Plakobranchidae</taxon>
        <taxon>Elysia</taxon>
    </lineage>
</organism>
<comment type="similarity">
    <text evidence="1 4">Belongs to the eukaryotic ribosomal protein eS12 family.</text>
</comment>
<dbReference type="GO" id="GO:0022626">
    <property type="term" value="C:cytosolic ribosome"/>
    <property type="evidence" value="ECO:0007669"/>
    <property type="project" value="UniProtKB-ARBA"/>
</dbReference>
<dbReference type="Proteomes" id="UP001283361">
    <property type="component" value="Unassembled WGS sequence"/>
</dbReference>
<dbReference type="Gene3D" id="3.30.1330.30">
    <property type="match status" value="1"/>
</dbReference>
<dbReference type="InterPro" id="IPR029064">
    <property type="entry name" value="Ribosomal_eL30-like_sf"/>
</dbReference>
<gene>
    <name evidence="7" type="ORF">RRG08_064211</name>
</gene>
<evidence type="ECO:0000313" key="8">
    <source>
        <dbReference type="Proteomes" id="UP001283361"/>
    </source>
</evidence>
<evidence type="ECO:0000256" key="4">
    <source>
        <dbReference type="RuleBase" id="RU000670"/>
    </source>
</evidence>
<evidence type="ECO:0000256" key="2">
    <source>
        <dbReference type="ARBA" id="ARBA00022980"/>
    </source>
</evidence>
<dbReference type="EMBL" id="JAWDGP010006339">
    <property type="protein sequence ID" value="KAK3742812.1"/>
    <property type="molecule type" value="Genomic_DNA"/>
</dbReference>
<comment type="caution">
    <text evidence="7">The sequence shown here is derived from an EMBL/GenBank/DDBJ whole genome shotgun (WGS) entry which is preliminary data.</text>
</comment>
<feature type="region of interest" description="Disordered" evidence="5">
    <location>
        <begin position="262"/>
        <end position="293"/>
    </location>
</feature>
<evidence type="ECO:0000313" key="7">
    <source>
        <dbReference type="EMBL" id="KAK3742812.1"/>
    </source>
</evidence>
<feature type="region of interest" description="Disordered" evidence="5">
    <location>
        <begin position="150"/>
        <end position="185"/>
    </location>
</feature>
<evidence type="ECO:0000259" key="6">
    <source>
        <dbReference type="Pfam" id="PF01248"/>
    </source>
</evidence>
<name>A0AAE1CX46_9GAST</name>
<dbReference type="FunFam" id="3.30.1330.30:FF:000005">
    <property type="entry name" value="40S ribosomal protein S12"/>
    <property type="match status" value="1"/>
</dbReference>
<dbReference type="AlphaFoldDB" id="A0AAE1CX46"/>
<sequence>MSDAEVEAPAAAAAPGEPMDIYQALQEVLKTSLIHDGLSRGAKEATKSLDKREAHLCVLANSVDEPLYCKLIEALCNEHGINLLKVDDAKKLGEWAGLCKLDKEGKARKVNACGCVVVKDYGMETPALDVVRNHFKQKLQCKVCGSKERAKSGENDEKDTDFEDEDDQYNYIDYGDDNDDDGDNDDDVVACRKQGYLRRSSVAALIIEAPTCAPGGTCRQTRENELWDRNAVARPVVVQPPRGGALPVQSHQLLDGSAPMLKVPQTRLSSQDSVEDPEAETSLRPSWPSQCSI</sequence>
<keyword evidence="8" id="KW-1185">Reference proteome</keyword>
<dbReference type="GO" id="GO:0003735">
    <property type="term" value="F:structural constituent of ribosome"/>
    <property type="evidence" value="ECO:0007669"/>
    <property type="project" value="InterPro"/>
</dbReference>
<dbReference type="GO" id="GO:0015935">
    <property type="term" value="C:small ribosomal subunit"/>
    <property type="evidence" value="ECO:0007669"/>
    <property type="project" value="UniProtKB-ARBA"/>
</dbReference>
<dbReference type="PRINTS" id="PR00972">
    <property type="entry name" value="RIBSOMALS12E"/>
</dbReference>
<protein>
    <recommendedName>
        <fullName evidence="4">40S ribosomal protein S12</fullName>
    </recommendedName>
</protein>
<evidence type="ECO:0000256" key="5">
    <source>
        <dbReference type="SAM" id="MobiDB-lite"/>
    </source>
</evidence>
<evidence type="ECO:0000256" key="1">
    <source>
        <dbReference type="ARBA" id="ARBA00005824"/>
    </source>
</evidence>
<dbReference type="PANTHER" id="PTHR11843">
    <property type="entry name" value="40S RIBOSOMAL PROTEIN S12"/>
    <property type="match status" value="1"/>
</dbReference>
<feature type="domain" description="Ribosomal protein eL8/eL30/eS12/Gadd45" evidence="6">
    <location>
        <begin position="24"/>
        <end position="117"/>
    </location>
</feature>
<dbReference type="Pfam" id="PF01248">
    <property type="entry name" value="Ribosomal_L7Ae"/>
    <property type="match status" value="1"/>
</dbReference>
<dbReference type="InterPro" id="IPR004038">
    <property type="entry name" value="Ribosomal_eL8/eL30/eS12/Gad45"/>
</dbReference>
<keyword evidence="3 4" id="KW-0687">Ribonucleoprotein</keyword>
<dbReference type="SUPFAM" id="SSF55315">
    <property type="entry name" value="L30e-like"/>
    <property type="match status" value="1"/>
</dbReference>
<dbReference type="GO" id="GO:0006412">
    <property type="term" value="P:translation"/>
    <property type="evidence" value="ECO:0007669"/>
    <property type="project" value="InterPro"/>
</dbReference>